<accession>K1QL42</accession>
<protein>
    <submittedName>
        <fullName evidence="1">Uncharacterized protein</fullName>
    </submittedName>
</protein>
<gene>
    <name evidence="1" type="ORF">CGI_10025504</name>
</gene>
<name>K1QL42_MAGGI</name>
<sequence length="62" mass="6792">MAVHEVLPEEYDDLDQKLEKELPLSIHVGTGPFPVDEEEAPVDREDGVGGQLAGLLCLTYRG</sequence>
<dbReference type="InParanoid" id="K1QL42"/>
<dbReference type="EMBL" id="JH818671">
    <property type="protein sequence ID" value="EKC29495.1"/>
    <property type="molecule type" value="Genomic_DNA"/>
</dbReference>
<dbReference type="HOGENOM" id="CLU_2906223_0_0_1"/>
<reference evidence="1" key="1">
    <citation type="journal article" date="2012" name="Nature">
        <title>The oyster genome reveals stress adaptation and complexity of shell formation.</title>
        <authorList>
            <person name="Zhang G."/>
            <person name="Fang X."/>
            <person name="Guo X."/>
            <person name="Li L."/>
            <person name="Luo R."/>
            <person name="Xu F."/>
            <person name="Yang P."/>
            <person name="Zhang L."/>
            <person name="Wang X."/>
            <person name="Qi H."/>
            <person name="Xiong Z."/>
            <person name="Que H."/>
            <person name="Xie Y."/>
            <person name="Holland P.W."/>
            <person name="Paps J."/>
            <person name="Zhu Y."/>
            <person name="Wu F."/>
            <person name="Chen Y."/>
            <person name="Wang J."/>
            <person name="Peng C."/>
            <person name="Meng J."/>
            <person name="Yang L."/>
            <person name="Liu J."/>
            <person name="Wen B."/>
            <person name="Zhang N."/>
            <person name="Huang Z."/>
            <person name="Zhu Q."/>
            <person name="Feng Y."/>
            <person name="Mount A."/>
            <person name="Hedgecock D."/>
            <person name="Xu Z."/>
            <person name="Liu Y."/>
            <person name="Domazet-Loso T."/>
            <person name="Du Y."/>
            <person name="Sun X."/>
            <person name="Zhang S."/>
            <person name="Liu B."/>
            <person name="Cheng P."/>
            <person name="Jiang X."/>
            <person name="Li J."/>
            <person name="Fan D."/>
            <person name="Wang W."/>
            <person name="Fu W."/>
            <person name="Wang T."/>
            <person name="Wang B."/>
            <person name="Zhang J."/>
            <person name="Peng Z."/>
            <person name="Li Y."/>
            <person name="Li N."/>
            <person name="Wang J."/>
            <person name="Chen M."/>
            <person name="He Y."/>
            <person name="Tan F."/>
            <person name="Song X."/>
            <person name="Zheng Q."/>
            <person name="Huang R."/>
            <person name="Yang H."/>
            <person name="Du X."/>
            <person name="Chen L."/>
            <person name="Yang M."/>
            <person name="Gaffney P.M."/>
            <person name="Wang S."/>
            <person name="Luo L."/>
            <person name="She Z."/>
            <person name="Ming Y."/>
            <person name="Huang W."/>
            <person name="Zhang S."/>
            <person name="Huang B."/>
            <person name="Zhang Y."/>
            <person name="Qu T."/>
            <person name="Ni P."/>
            <person name="Miao G."/>
            <person name="Wang J."/>
            <person name="Wang Q."/>
            <person name="Steinberg C.E."/>
            <person name="Wang H."/>
            <person name="Li N."/>
            <person name="Qian L."/>
            <person name="Zhang G."/>
            <person name="Li Y."/>
            <person name="Yang H."/>
            <person name="Liu X."/>
            <person name="Wang J."/>
            <person name="Yin Y."/>
            <person name="Wang J."/>
        </authorList>
    </citation>
    <scope>NUCLEOTIDE SEQUENCE [LARGE SCALE GENOMIC DNA]</scope>
    <source>
        <strain evidence="1">05x7-T-G4-1.051#20</strain>
    </source>
</reference>
<organism evidence="1">
    <name type="scientific">Magallana gigas</name>
    <name type="common">Pacific oyster</name>
    <name type="synonym">Crassostrea gigas</name>
    <dbReference type="NCBI Taxonomy" id="29159"/>
    <lineage>
        <taxon>Eukaryota</taxon>
        <taxon>Metazoa</taxon>
        <taxon>Spiralia</taxon>
        <taxon>Lophotrochozoa</taxon>
        <taxon>Mollusca</taxon>
        <taxon>Bivalvia</taxon>
        <taxon>Autobranchia</taxon>
        <taxon>Pteriomorphia</taxon>
        <taxon>Ostreida</taxon>
        <taxon>Ostreoidea</taxon>
        <taxon>Ostreidae</taxon>
        <taxon>Magallana</taxon>
    </lineage>
</organism>
<dbReference type="AlphaFoldDB" id="K1QL42"/>
<proteinExistence type="predicted"/>
<evidence type="ECO:0000313" key="1">
    <source>
        <dbReference type="EMBL" id="EKC29495.1"/>
    </source>
</evidence>